<dbReference type="SUPFAM" id="SSF50729">
    <property type="entry name" value="PH domain-like"/>
    <property type="match status" value="1"/>
</dbReference>
<feature type="compositionally biased region" description="Basic and acidic residues" evidence="2">
    <location>
        <begin position="1355"/>
        <end position="1364"/>
    </location>
</feature>
<dbReference type="Proteomes" id="UP000242525">
    <property type="component" value="Unassembled WGS sequence"/>
</dbReference>
<feature type="region of interest" description="Disordered" evidence="2">
    <location>
        <begin position="1302"/>
        <end position="1322"/>
    </location>
</feature>
<dbReference type="InterPro" id="IPR000904">
    <property type="entry name" value="Sec7_dom"/>
</dbReference>
<dbReference type="PROSITE" id="PS50003">
    <property type="entry name" value="PH_DOMAIN"/>
    <property type="match status" value="1"/>
</dbReference>
<dbReference type="InterPro" id="IPR023394">
    <property type="entry name" value="Sec7_C_sf"/>
</dbReference>
<feature type="domain" description="SEC7" evidence="4">
    <location>
        <begin position="486"/>
        <end position="679"/>
    </location>
</feature>
<feature type="compositionally biased region" description="Basic residues" evidence="2">
    <location>
        <begin position="1186"/>
        <end position="1198"/>
    </location>
</feature>
<dbReference type="InterPro" id="IPR011993">
    <property type="entry name" value="PH-like_dom_sf"/>
</dbReference>
<feature type="compositionally biased region" description="Polar residues" evidence="2">
    <location>
        <begin position="448"/>
        <end position="458"/>
    </location>
</feature>
<feature type="region of interest" description="Disordered" evidence="2">
    <location>
        <begin position="1494"/>
        <end position="1535"/>
    </location>
</feature>
<feature type="region of interest" description="Disordered" evidence="2">
    <location>
        <begin position="362"/>
        <end position="387"/>
    </location>
</feature>
<feature type="domain" description="PH" evidence="3">
    <location>
        <begin position="809"/>
        <end position="954"/>
    </location>
</feature>
<dbReference type="PROSITE" id="PS50190">
    <property type="entry name" value="SEC7"/>
    <property type="match status" value="1"/>
</dbReference>
<accession>A0A0J9X5U6</accession>
<evidence type="ECO:0000256" key="2">
    <source>
        <dbReference type="SAM" id="MobiDB-lite"/>
    </source>
</evidence>
<feature type="compositionally biased region" description="Basic and acidic residues" evidence="2">
    <location>
        <begin position="1119"/>
        <end position="1147"/>
    </location>
</feature>
<evidence type="ECO:0000256" key="1">
    <source>
        <dbReference type="SAM" id="Coils"/>
    </source>
</evidence>
<feature type="compositionally biased region" description="Basic residues" evidence="2">
    <location>
        <begin position="69"/>
        <end position="82"/>
    </location>
</feature>
<organism evidence="5 6">
    <name type="scientific">Geotrichum candidum</name>
    <name type="common">Oospora lactis</name>
    <name type="synonym">Dipodascus geotrichum</name>
    <dbReference type="NCBI Taxonomy" id="1173061"/>
    <lineage>
        <taxon>Eukaryota</taxon>
        <taxon>Fungi</taxon>
        <taxon>Dikarya</taxon>
        <taxon>Ascomycota</taxon>
        <taxon>Saccharomycotina</taxon>
        <taxon>Dipodascomycetes</taxon>
        <taxon>Dipodascales</taxon>
        <taxon>Dipodascaceae</taxon>
        <taxon>Geotrichum</taxon>
    </lineage>
</organism>
<gene>
    <name evidence="5" type="ORF">BN980_GECA03s02969g</name>
</gene>
<feature type="region of interest" description="Disordered" evidence="2">
    <location>
        <begin position="117"/>
        <end position="202"/>
    </location>
</feature>
<evidence type="ECO:0000313" key="5">
    <source>
        <dbReference type="EMBL" id="CDO52507.1"/>
    </source>
</evidence>
<dbReference type="GO" id="GO:0005085">
    <property type="term" value="F:guanyl-nucleotide exchange factor activity"/>
    <property type="evidence" value="ECO:0007669"/>
    <property type="project" value="InterPro"/>
</dbReference>
<protein>
    <submittedName>
        <fullName evidence="5">Similar to Saccharomyces cerevisiae YPR095C SYT1 Guanine nucleotide exchange factor (GEF) for Arf proteins</fullName>
    </submittedName>
</protein>
<feature type="region of interest" description="Disordered" evidence="2">
    <location>
        <begin position="1346"/>
        <end position="1373"/>
    </location>
</feature>
<feature type="compositionally biased region" description="Low complexity" evidence="2">
    <location>
        <begin position="1256"/>
        <end position="1270"/>
    </location>
</feature>
<feature type="compositionally biased region" description="Low complexity" evidence="2">
    <location>
        <begin position="415"/>
        <end position="431"/>
    </location>
</feature>
<sequence>MAPISLRRKKKSASTSTTPVPPDPVQNLPTVDEVASGNDDLTTTVSVGSVITSSNDDYHSATVPERGQHLAKRQANKKKPSSHRIFSSTSSKSVNSSESNSALSSFGESLVNTFSFSSSQNKANHPRNNTTPTPSSGNRFTSMFKKSQPTTRPATPQLLSPTIDDHEFPHMPVNNSPNKLKNKWKLSRSRGGSVSSLSRVSHSNNSAALLYGNNERSSIDDLHRTDSISSHQSHVHAPSFSPASVRAIPKSSSLRSLVDFSKPRTSRYSDSENNSTSKRSSDSFGVKSIISDAPILLPPSSNDTNTSNSLPGKVAFEVPDFTVTRADDSNDDVIPFPNKQVERKSSFFSSFANLLDTNHDSTAMKRSSSAQSLNNFPQTQRNKSSLLKLKKRTVSRLFFNDNDSKSELDIDLPPSRSGSISNSSSPVSAHSINPTNSNTEMPFPLLRSYSSQMDSSSAKDFEDSDTPSPHLLSARPRSHTLSSLDQKGNPFIKSSKPGLFSNRRSDSDAGPNNPATPTSVSHPAGRPGSPCPSIDISLPERMPSDTAVTYLQRIIEKRLGGYAAGELSKHEDSFHREVLKLYLELFNFTDDPLDMALRKFLVSVHLPKETQQIDRVVEAFAFRYHECNPDIYASAENTYVIVFSLMLLHTDFFNKNNKFKMQKIDYFKMTEDSGVSKDILSVCCFYDNITYTPFIHTDEDVILPGQITKMMPPRRSSTFGRNSKDLTDPYTLMLEGRLNSIRPDLSCLSFEDPYSFAPVEKEGFLTLRKEFEDGQSLQLISQRSRPGAFLSPDSLDDPNSTGPGVVEIKVVKAGFLFKAEGKRKNIWREWGVILTASQVYFFKDTSWFKSNIMNQQQSSIFSGRTKRAKTVPTLNEAVSDDNEPQKIIRPMVDGFHPHTVIPTTEIVALFSSDDVPKNKNCFLLSYKSGDFEWFSSNNEADLNDWALKINFAASFNTFYVVGISGSLHKLTSKLRALKRTNSDSSTSTRVSGTTTSSVINKRQEYSDAHLARKSNVEHKLSLIEKKIDEIQEQLNEHIRTRKSLQLLAPIQLKTREAVFSCAASLTAALKWRWLQRRKLLCYKQYFELDLEVEKELCSLLRPVDTETSLVNGTSDDVDDVKSTKSKESTTDVKVHEAIAPILRDHEPLTSPTTSENLFSKTSVKSSSINSSVSSEGDNNTTPRLVVPKRSRSYYHSRSRSQGLATAPSHSIGHRRSHSQLSPRRSGEHQTGDDASIPSKRMPLTLRDGSVSRRKNQTGSNAGNNANSATQRSASLIRNKGDKITLMGKKFHVVEVNPEFGTSKQSKTFEDSSKEESLLTFSSTEESLVVEADRLVETDTLSDTKKDVVSQSLENDADKSTEAAKELPGAENSEKLVDAEPIKGVTNATKDATEVDVFGESSETSISAVSSRDTEEFFEVSTEVSDSVIERIGTEVPVHAIATETATLDHTDVESVTERLSPIKFADIDESPASELIENGASLSHSLATINLDDKELPIGDNLPSEDKPTEDTTSDADDTKYSEAPGVSKKKSELEIHAEATLATTSSIEPTKV</sequence>
<feature type="region of interest" description="Disordered" evidence="2">
    <location>
        <begin position="1"/>
        <end position="102"/>
    </location>
</feature>
<proteinExistence type="predicted"/>
<feature type="region of interest" description="Disordered" evidence="2">
    <location>
        <begin position="405"/>
        <end position="540"/>
    </location>
</feature>
<dbReference type="SUPFAM" id="SSF48425">
    <property type="entry name" value="Sec7 domain"/>
    <property type="match status" value="1"/>
</dbReference>
<dbReference type="STRING" id="1173061.A0A0J9X5U6"/>
<dbReference type="PANTHER" id="PTHR10663">
    <property type="entry name" value="GUANYL-NUCLEOTIDE EXCHANGE FACTOR"/>
    <property type="match status" value="1"/>
</dbReference>
<keyword evidence="6" id="KW-1185">Reference proteome</keyword>
<feature type="region of interest" description="Disordered" evidence="2">
    <location>
        <begin position="1108"/>
        <end position="1273"/>
    </location>
</feature>
<feature type="compositionally biased region" description="Polar residues" evidence="2">
    <location>
        <begin position="1149"/>
        <end position="1158"/>
    </location>
</feature>
<evidence type="ECO:0000259" key="3">
    <source>
        <dbReference type="PROSITE" id="PS50003"/>
    </source>
</evidence>
<feature type="compositionally biased region" description="Low complexity" evidence="2">
    <location>
        <begin position="87"/>
        <end position="102"/>
    </location>
</feature>
<name>A0A0J9X5U6_GEOCN</name>
<keyword evidence="1" id="KW-0175">Coiled coil</keyword>
<reference evidence="5" key="1">
    <citation type="submission" date="2014-03" db="EMBL/GenBank/DDBJ databases">
        <authorList>
            <person name="Casaregola S."/>
        </authorList>
    </citation>
    <scope>NUCLEOTIDE SEQUENCE [LARGE SCALE GENOMIC DNA]</scope>
    <source>
        <strain evidence="5">CLIB 918</strain>
    </source>
</reference>
<dbReference type="GO" id="GO:0032012">
    <property type="term" value="P:regulation of ARF protein signal transduction"/>
    <property type="evidence" value="ECO:0007669"/>
    <property type="project" value="InterPro"/>
</dbReference>
<feature type="compositionally biased region" description="Basic residues" evidence="2">
    <location>
        <begin position="1"/>
        <end position="12"/>
    </location>
</feature>
<comment type="caution">
    <text evidence="5">The sequence shown here is derived from an EMBL/GenBank/DDBJ whole genome shotgun (WGS) entry which is preliminary data.</text>
</comment>
<feature type="compositionally biased region" description="Polar residues" evidence="2">
    <location>
        <begin position="364"/>
        <end position="382"/>
    </location>
</feature>
<dbReference type="Gene3D" id="2.30.29.30">
    <property type="entry name" value="Pleckstrin-homology domain (PH domain)/Phosphotyrosine-binding domain (PTB)"/>
    <property type="match status" value="1"/>
</dbReference>
<dbReference type="InterPro" id="IPR001849">
    <property type="entry name" value="PH_domain"/>
</dbReference>
<dbReference type="PANTHER" id="PTHR10663:SF405">
    <property type="entry name" value="ARF GUANINE NUCLEOTIDE EXCHANGE FACTOR SYT1"/>
    <property type="match status" value="1"/>
</dbReference>
<evidence type="ECO:0000313" key="6">
    <source>
        <dbReference type="Proteomes" id="UP000242525"/>
    </source>
</evidence>
<dbReference type="Gene3D" id="1.10.1000.11">
    <property type="entry name" value="Arf Nucleotide-binding Site Opener,domain 2"/>
    <property type="match status" value="1"/>
</dbReference>
<feature type="coiled-coil region" evidence="1">
    <location>
        <begin position="1013"/>
        <end position="1047"/>
    </location>
</feature>
<dbReference type="EMBL" id="CCBN010000003">
    <property type="protein sequence ID" value="CDO52507.1"/>
    <property type="molecule type" value="Genomic_DNA"/>
</dbReference>
<dbReference type="InterPro" id="IPR035999">
    <property type="entry name" value="Sec7_dom_sf"/>
</dbReference>
<feature type="compositionally biased region" description="Low complexity" evidence="2">
    <location>
        <begin position="42"/>
        <end position="54"/>
    </location>
</feature>
<feature type="compositionally biased region" description="Low complexity" evidence="2">
    <location>
        <begin position="189"/>
        <end position="202"/>
    </location>
</feature>
<dbReference type="OrthoDB" id="430364at2759"/>
<dbReference type="SMART" id="SM00222">
    <property type="entry name" value="Sec7"/>
    <property type="match status" value="1"/>
</dbReference>
<dbReference type="Pfam" id="PF01369">
    <property type="entry name" value="Sec7"/>
    <property type="match status" value="1"/>
</dbReference>
<evidence type="ECO:0000259" key="4">
    <source>
        <dbReference type="PROSITE" id="PS50190"/>
    </source>
</evidence>
<feature type="compositionally biased region" description="Basic and acidic residues" evidence="2">
    <location>
        <begin position="1306"/>
        <end position="1316"/>
    </location>
</feature>
<feature type="region of interest" description="Disordered" evidence="2">
    <location>
        <begin position="262"/>
        <end position="283"/>
    </location>
</feature>
<feature type="compositionally biased region" description="Low complexity" evidence="2">
    <location>
        <begin position="1159"/>
        <end position="1174"/>
    </location>
</feature>
<feature type="compositionally biased region" description="Polar residues" evidence="2">
    <location>
        <begin position="266"/>
        <end position="278"/>
    </location>
</feature>
<feature type="compositionally biased region" description="Polar residues" evidence="2">
    <location>
        <begin position="117"/>
        <end position="160"/>
    </location>
</feature>